<proteinExistence type="predicted"/>
<feature type="signal peptide" evidence="1">
    <location>
        <begin position="1"/>
        <end position="23"/>
    </location>
</feature>
<dbReference type="KEGG" id="otr:OTERR_16380"/>
<organism evidence="2 3">
    <name type="scientific">Oryzomicrobium terrae</name>
    <dbReference type="NCBI Taxonomy" id="1735038"/>
    <lineage>
        <taxon>Bacteria</taxon>
        <taxon>Pseudomonadati</taxon>
        <taxon>Pseudomonadota</taxon>
        <taxon>Betaproteobacteria</taxon>
        <taxon>Rhodocyclales</taxon>
        <taxon>Rhodocyclaceae</taxon>
        <taxon>Oryzomicrobium</taxon>
    </lineage>
</organism>
<evidence type="ECO:0000313" key="3">
    <source>
        <dbReference type="Proteomes" id="UP000323671"/>
    </source>
</evidence>
<protein>
    <recommendedName>
        <fullName evidence="4">Lipoprotein</fullName>
    </recommendedName>
</protein>
<evidence type="ECO:0000313" key="2">
    <source>
        <dbReference type="EMBL" id="QEL65114.1"/>
    </source>
</evidence>
<evidence type="ECO:0000256" key="1">
    <source>
        <dbReference type="SAM" id="SignalP"/>
    </source>
</evidence>
<evidence type="ECO:0008006" key="4">
    <source>
        <dbReference type="Google" id="ProtNLM"/>
    </source>
</evidence>
<sequence length="123" mass="13408">MKSPKLLLALAVLGLAATGSAWADRGHVHFGVSIGAWAPGPWYGPPRVYYPPAYYPPVYPYPYYPPVVVTPPSPPVYVEQAPTAAVPQSNVWYFCPEAKAYYPYVKECASGWQQVAPQPPAGQ</sequence>
<feature type="chain" id="PRO_5022729310" description="Lipoprotein" evidence="1">
    <location>
        <begin position="24"/>
        <end position="123"/>
    </location>
</feature>
<dbReference type="EMBL" id="CP022579">
    <property type="protein sequence ID" value="QEL65114.1"/>
    <property type="molecule type" value="Genomic_DNA"/>
</dbReference>
<reference evidence="2 3" key="1">
    <citation type="submission" date="2017-07" db="EMBL/GenBank/DDBJ databases">
        <title>Complete genome sequence of Oryzomicrobium terrae TPP412.</title>
        <authorList>
            <person name="Chiu L.-W."/>
            <person name="Lo K.-J."/>
            <person name="Tsai Y.-M."/>
            <person name="Lin S.-S."/>
            <person name="Kuo C.-H."/>
            <person name="Liu C.-T."/>
        </authorList>
    </citation>
    <scope>NUCLEOTIDE SEQUENCE [LARGE SCALE GENOMIC DNA]</scope>
    <source>
        <strain evidence="2 3">TPP412</strain>
    </source>
</reference>
<gene>
    <name evidence="2" type="ORF">OTERR_16380</name>
</gene>
<dbReference type="RefSeq" id="WP_054620881.1">
    <property type="nucleotide sequence ID" value="NZ_CP022579.1"/>
</dbReference>
<name>A0A5C1E8Z2_9RHOO</name>
<dbReference type="Proteomes" id="UP000323671">
    <property type="component" value="Chromosome"/>
</dbReference>
<accession>A0A5C1E8Z2</accession>
<keyword evidence="3" id="KW-1185">Reference proteome</keyword>
<keyword evidence="1" id="KW-0732">Signal</keyword>
<dbReference type="AlphaFoldDB" id="A0A5C1E8Z2"/>